<comment type="subcellular location">
    <subcellularLocation>
        <location evidence="4">Cell outer membrane</location>
        <topology evidence="4">Lipid-anchor</topology>
    </subcellularLocation>
</comment>
<dbReference type="GO" id="GO:0009279">
    <property type="term" value="C:cell outer membrane"/>
    <property type="evidence" value="ECO:0007669"/>
    <property type="project" value="UniProtKB-SubCell"/>
</dbReference>
<dbReference type="Gene3D" id="2.130.10.10">
    <property type="entry name" value="YVTN repeat-like/Quinoprotein amine dehydrogenase"/>
    <property type="match status" value="1"/>
</dbReference>
<evidence type="ECO:0000313" key="7">
    <source>
        <dbReference type="Proteomes" id="UP000519004"/>
    </source>
</evidence>
<dbReference type="InterPro" id="IPR011047">
    <property type="entry name" value="Quinoprotein_ADH-like_sf"/>
</dbReference>
<evidence type="ECO:0000256" key="2">
    <source>
        <dbReference type="ARBA" id="ARBA00023136"/>
    </source>
</evidence>
<dbReference type="HAMAP" id="MF_00923">
    <property type="entry name" value="OM_assembly_BamB"/>
    <property type="match status" value="1"/>
</dbReference>
<name>A0A7W7XYV0_9GAMM</name>
<keyword evidence="2 4" id="KW-0472">Membrane</keyword>
<keyword evidence="1 4" id="KW-0732">Signal</keyword>
<dbReference type="InterPro" id="IPR017687">
    <property type="entry name" value="BamB"/>
</dbReference>
<dbReference type="RefSeq" id="WP_183947516.1">
    <property type="nucleotide sequence ID" value="NZ_JACHHX010000004.1"/>
</dbReference>
<comment type="caution">
    <text evidence="6">The sequence shown here is derived from an EMBL/GenBank/DDBJ whole genome shotgun (WGS) entry which is preliminary data.</text>
</comment>
<organism evidence="6 7">
    <name type="scientific">Rehaibacterium terrae</name>
    <dbReference type="NCBI Taxonomy" id="1341696"/>
    <lineage>
        <taxon>Bacteria</taxon>
        <taxon>Pseudomonadati</taxon>
        <taxon>Pseudomonadota</taxon>
        <taxon>Gammaproteobacteria</taxon>
        <taxon>Lysobacterales</taxon>
        <taxon>Lysobacteraceae</taxon>
        <taxon>Rehaibacterium</taxon>
    </lineage>
</organism>
<keyword evidence="4" id="KW-0449">Lipoprotein</keyword>
<evidence type="ECO:0000259" key="5">
    <source>
        <dbReference type="Pfam" id="PF13360"/>
    </source>
</evidence>
<dbReference type="GO" id="GO:0043165">
    <property type="term" value="P:Gram-negative-bacterium-type cell outer membrane assembly"/>
    <property type="evidence" value="ECO:0007669"/>
    <property type="project" value="UniProtKB-UniRule"/>
</dbReference>
<evidence type="ECO:0000313" key="6">
    <source>
        <dbReference type="EMBL" id="MBB5014948.1"/>
    </source>
</evidence>
<comment type="function">
    <text evidence="4">Part of the outer membrane protein assembly complex, which is involved in assembly and insertion of beta-barrel proteins into the outer membrane.</text>
</comment>
<dbReference type="PANTHER" id="PTHR34512:SF30">
    <property type="entry name" value="OUTER MEMBRANE PROTEIN ASSEMBLY FACTOR BAMB"/>
    <property type="match status" value="1"/>
</dbReference>
<accession>A0A7W7XYV0</accession>
<dbReference type="PANTHER" id="PTHR34512">
    <property type="entry name" value="CELL SURFACE PROTEIN"/>
    <property type="match status" value="1"/>
</dbReference>
<reference evidence="6 7" key="1">
    <citation type="submission" date="2020-08" db="EMBL/GenBank/DDBJ databases">
        <title>Genomic Encyclopedia of Type Strains, Phase IV (KMG-IV): sequencing the most valuable type-strain genomes for metagenomic binning, comparative biology and taxonomic classification.</title>
        <authorList>
            <person name="Goeker M."/>
        </authorList>
    </citation>
    <scope>NUCLEOTIDE SEQUENCE [LARGE SCALE GENOMIC DNA]</scope>
    <source>
        <strain evidence="6 7">DSM 25897</strain>
    </source>
</reference>
<evidence type="ECO:0000256" key="3">
    <source>
        <dbReference type="ARBA" id="ARBA00023237"/>
    </source>
</evidence>
<dbReference type="InterPro" id="IPR018391">
    <property type="entry name" value="PQQ_b-propeller_rpt"/>
</dbReference>
<dbReference type="GO" id="GO:0051205">
    <property type="term" value="P:protein insertion into membrane"/>
    <property type="evidence" value="ECO:0007669"/>
    <property type="project" value="UniProtKB-UniRule"/>
</dbReference>
<comment type="subunit">
    <text evidence="4">Part of the Bam complex.</text>
</comment>
<dbReference type="SMART" id="SM00564">
    <property type="entry name" value="PQQ"/>
    <property type="match status" value="7"/>
</dbReference>
<dbReference type="Pfam" id="PF13360">
    <property type="entry name" value="PQQ_2"/>
    <property type="match status" value="1"/>
</dbReference>
<keyword evidence="3 4" id="KW-0998">Cell outer membrane</keyword>
<dbReference type="InterPro" id="IPR002372">
    <property type="entry name" value="PQQ_rpt_dom"/>
</dbReference>
<feature type="domain" description="Pyrrolo-quinoline quinone repeat" evidence="5">
    <location>
        <begin position="84"/>
        <end position="314"/>
    </location>
</feature>
<dbReference type="EMBL" id="JACHHX010000004">
    <property type="protein sequence ID" value="MBB5014948.1"/>
    <property type="molecule type" value="Genomic_DNA"/>
</dbReference>
<dbReference type="Proteomes" id="UP000519004">
    <property type="component" value="Unassembled WGS sequence"/>
</dbReference>
<dbReference type="AlphaFoldDB" id="A0A7W7XYV0"/>
<dbReference type="SUPFAM" id="SSF50998">
    <property type="entry name" value="Quinoprotein alcohol dehydrogenase-like"/>
    <property type="match status" value="1"/>
</dbReference>
<evidence type="ECO:0000256" key="1">
    <source>
        <dbReference type="ARBA" id="ARBA00022729"/>
    </source>
</evidence>
<evidence type="ECO:0000256" key="4">
    <source>
        <dbReference type="HAMAP-Rule" id="MF_00923"/>
    </source>
</evidence>
<protein>
    <recommendedName>
        <fullName evidence="4">Outer membrane protein assembly factor BamB</fullName>
    </recommendedName>
</protein>
<proteinExistence type="inferred from homology"/>
<dbReference type="PROSITE" id="PS51257">
    <property type="entry name" value="PROKAR_LIPOPROTEIN"/>
    <property type="match status" value="1"/>
</dbReference>
<dbReference type="InterPro" id="IPR015943">
    <property type="entry name" value="WD40/YVTN_repeat-like_dom_sf"/>
</dbReference>
<keyword evidence="4" id="KW-0564">Palmitate</keyword>
<comment type="similarity">
    <text evidence="4">Belongs to the BamB family.</text>
</comment>
<dbReference type="NCBIfam" id="TIGR03300">
    <property type="entry name" value="assembly_YfgL"/>
    <property type="match status" value="1"/>
</dbReference>
<keyword evidence="7" id="KW-1185">Reference proteome</keyword>
<sequence length="391" mass="41960">MMRRLIVLFVCAALLAGCGTRVGKWFGSSSKDNVDAPAELTDFAPSVGVDKLWSLRLGKGERRLWIRQAPAVVEGRVYAATLQGRVVALDLESGRELWRSETGMRLSGGPGAAGGFVVVGSLDGDVLALDADSGAERWRTRVSSEVISRPLLAHGMAVVRSNDGRVFGLDLGEGARRWVFDRGIPALTVRGNASPVLGQGLVYLGYDDGTVVALRVQDGLRVWEQVVAEPDGRSELERMADVDGDLQVGLSEVFAISFKGQMLAMDAANGRPLWTRDTGSYAGLALLGDRLVVADKAGSVWAIDRNSSSALWRQEALAHRWLTTPAVQGDYAVVGDLQGYLHWLRLGNGELAARVRLGKEPIRATPQVSPEGILVAIDTYGELAAYRLGGP</sequence>
<gene>
    <name evidence="4" type="primary">bamB</name>
    <name evidence="6" type="ORF">HNQ58_000825</name>
</gene>